<dbReference type="EMBL" id="JBJJXI010000103">
    <property type="protein sequence ID" value="KAL3392559.1"/>
    <property type="molecule type" value="Genomic_DNA"/>
</dbReference>
<dbReference type="Proteomes" id="UP001627154">
    <property type="component" value="Unassembled WGS sequence"/>
</dbReference>
<gene>
    <name evidence="2" type="ORF">TKK_012874</name>
</gene>
<sequence>MQKFYDLNMILAHKPWRIEQEDFQRLTRGEDSWSLSEVIHGIILLVHFHSLTTYFYGCEINESLRRNRNNCCEMENHLASSRPGSRLSLLISDDESSSLDTSPERSPDRATDLENELMHSSVEIIDKEIRRKLSTPDDIPPDQLVKLEALRKKMEQLRRSSADSDELAERFSKIKEQSCELLIAPKQENLLLNTDIGLFIDKPDFTYEDFFCERNCKGSPTFRVQDYSWEEQGSSLVYSLASAELGSLLSDKFKIAQTMTYRTLGKHKNVDTTSLREAIWNYAQCLFGIRYDDYDYNVVNQLLERDLKAFIKTAVCYPERLSSDVYTIVMQNLHESEKIHVLLMLMEARMQAELLYALRALKQFMT</sequence>
<name>A0ABD2WIM0_9HYME</name>
<feature type="compositionally biased region" description="Basic and acidic residues" evidence="1">
    <location>
        <begin position="102"/>
        <end position="112"/>
    </location>
</feature>
<dbReference type="InterPro" id="IPR006730">
    <property type="entry name" value="Sestrin"/>
</dbReference>
<dbReference type="PANTHER" id="PTHR12474">
    <property type="entry name" value="P53 REGULATED PA26 NUCLEAR PROTEIN SESTRIN"/>
    <property type="match status" value="1"/>
</dbReference>
<evidence type="ECO:0000313" key="3">
    <source>
        <dbReference type="Proteomes" id="UP001627154"/>
    </source>
</evidence>
<organism evidence="2 3">
    <name type="scientific">Trichogramma kaykai</name>
    <dbReference type="NCBI Taxonomy" id="54128"/>
    <lineage>
        <taxon>Eukaryota</taxon>
        <taxon>Metazoa</taxon>
        <taxon>Ecdysozoa</taxon>
        <taxon>Arthropoda</taxon>
        <taxon>Hexapoda</taxon>
        <taxon>Insecta</taxon>
        <taxon>Pterygota</taxon>
        <taxon>Neoptera</taxon>
        <taxon>Endopterygota</taxon>
        <taxon>Hymenoptera</taxon>
        <taxon>Apocrita</taxon>
        <taxon>Proctotrupomorpha</taxon>
        <taxon>Chalcidoidea</taxon>
        <taxon>Trichogrammatidae</taxon>
        <taxon>Trichogramma</taxon>
    </lineage>
</organism>
<dbReference type="AlphaFoldDB" id="A0ABD2WIM0"/>
<keyword evidence="3" id="KW-1185">Reference proteome</keyword>
<protein>
    <submittedName>
        <fullName evidence="2">Uncharacterized protein</fullName>
    </submittedName>
</protein>
<evidence type="ECO:0000313" key="2">
    <source>
        <dbReference type="EMBL" id="KAL3392559.1"/>
    </source>
</evidence>
<dbReference type="PANTHER" id="PTHR12474:SF0">
    <property type="entry name" value="SESTRIN HOMOLOG"/>
    <property type="match status" value="1"/>
</dbReference>
<comment type="caution">
    <text evidence="2">The sequence shown here is derived from an EMBL/GenBank/DDBJ whole genome shotgun (WGS) entry which is preliminary data.</text>
</comment>
<proteinExistence type="predicted"/>
<dbReference type="Pfam" id="PF04636">
    <property type="entry name" value="PA26"/>
    <property type="match status" value="1"/>
</dbReference>
<feature type="region of interest" description="Disordered" evidence="1">
    <location>
        <begin position="94"/>
        <end position="113"/>
    </location>
</feature>
<reference evidence="2 3" key="1">
    <citation type="journal article" date="2024" name="bioRxiv">
        <title>A reference genome for Trichogramma kaykai: A tiny desert-dwelling parasitoid wasp with competing sex-ratio distorters.</title>
        <authorList>
            <person name="Culotta J."/>
            <person name="Lindsey A.R."/>
        </authorList>
    </citation>
    <scope>NUCLEOTIDE SEQUENCE [LARGE SCALE GENOMIC DNA]</scope>
    <source>
        <strain evidence="2 3">KSX58</strain>
    </source>
</reference>
<evidence type="ECO:0000256" key="1">
    <source>
        <dbReference type="SAM" id="MobiDB-lite"/>
    </source>
</evidence>
<accession>A0ABD2WIM0</accession>